<dbReference type="Proteomes" id="UP000244649">
    <property type="component" value="Unassembled WGS sequence"/>
</dbReference>
<comment type="caution">
    <text evidence="2">The sequence shown here is derived from an EMBL/GenBank/DDBJ whole genome shotgun (WGS) entry which is preliminary data.</text>
</comment>
<evidence type="ECO:0000313" key="2">
    <source>
        <dbReference type="EMBL" id="PVE62263.1"/>
    </source>
</evidence>
<proteinExistence type="predicted"/>
<evidence type="ECO:0000256" key="1">
    <source>
        <dbReference type="SAM" id="MobiDB-lite"/>
    </source>
</evidence>
<dbReference type="AlphaFoldDB" id="A0A2T7VXY8"/>
<gene>
    <name evidence="2" type="ORF">DC432_14675</name>
</gene>
<feature type="region of interest" description="Disordered" evidence="1">
    <location>
        <begin position="1"/>
        <end position="28"/>
    </location>
</feature>
<reference evidence="2 3" key="1">
    <citation type="submission" date="2018-04" db="EMBL/GenBank/DDBJ databases">
        <authorList>
            <person name="Go L.Y."/>
            <person name="Mitchell J.A."/>
        </authorList>
    </citation>
    <scope>NUCLEOTIDE SEQUENCE [LARGE SCALE GENOMIC DNA]</scope>
    <source>
        <strain evidence="2 3">TPD7010</strain>
    </source>
</reference>
<feature type="region of interest" description="Disordered" evidence="1">
    <location>
        <begin position="47"/>
        <end position="70"/>
    </location>
</feature>
<evidence type="ECO:0000313" key="3">
    <source>
        <dbReference type="Proteomes" id="UP000244649"/>
    </source>
</evidence>
<accession>A0A2T7VXY8</accession>
<name>A0A2T7VXY8_MICTE</name>
<sequence length="70" mass="7806">MRRRTRRPTRVALSRRYPGGPDGGRSNLDRIVFRYGLNGDDRELTVRPASVPTGPEVDHNLRPAAHATIG</sequence>
<organism evidence="2 3">
    <name type="scientific">Microbacterium testaceum</name>
    <name type="common">Aureobacterium testaceum</name>
    <name type="synonym">Brevibacterium testaceum</name>
    <dbReference type="NCBI Taxonomy" id="2033"/>
    <lineage>
        <taxon>Bacteria</taxon>
        <taxon>Bacillati</taxon>
        <taxon>Actinomycetota</taxon>
        <taxon>Actinomycetes</taxon>
        <taxon>Micrococcales</taxon>
        <taxon>Microbacteriaceae</taxon>
        <taxon>Microbacterium</taxon>
    </lineage>
</organism>
<protein>
    <submittedName>
        <fullName evidence="2">Uncharacterized protein</fullName>
    </submittedName>
</protein>
<dbReference type="EMBL" id="QDFT01000058">
    <property type="protein sequence ID" value="PVE62263.1"/>
    <property type="molecule type" value="Genomic_DNA"/>
</dbReference>